<evidence type="ECO:0000313" key="3">
    <source>
        <dbReference type="EMBL" id="MCW1914937.1"/>
    </source>
</evidence>
<proteinExistence type="predicted"/>
<dbReference type="RefSeq" id="WP_264514474.1">
    <property type="nucleotide sequence ID" value="NZ_JAPDDR010000007.1"/>
</dbReference>
<dbReference type="SMART" id="SM00460">
    <property type="entry name" value="TGc"/>
    <property type="match status" value="1"/>
</dbReference>
<dbReference type="InterPro" id="IPR052901">
    <property type="entry name" value="Bact_TGase-like"/>
</dbReference>
<evidence type="ECO:0000256" key="1">
    <source>
        <dbReference type="SAM" id="Phobius"/>
    </source>
</evidence>
<dbReference type="SUPFAM" id="SSF54001">
    <property type="entry name" value="Cysteine proteinases"/>
    <property type="match status" value="1"/>
</dbReference>
<organism evidence="3 4">
    <name type="scientific">Luteolibacter rhizosphaerae</name>
    <dbReference type="NCBI Taxonomy" id="2989719"/>
    <lineage>
        <taxon>Bacteria</taxon>
        <taxon>Pseudomonadati</taxon>
        <taxon>Verrucomicrobiota</taxon>
        <taxon>Verrucomicrobiia</taxon>
        <taxon>Verrucomicrobiales</taxon>
        <taxon>Verrucomicrobiaceae</taxon>
        <taxon>Luteolibacter</taxon>
    </lineage>
</organism>
<dbReference type="EMBL" id="JAPDDR010000007">
    <property type="protein sequence ID" value="MCW1914937.1"/>
    <property type="molecule type" value="Genomic_DNA"/>
</dbReference>
<dbReference type="Proteomes" id="UP001165653">
    <property type="component" value="Unassembled WGS sequence"/>
</dbReference>
<sequence length="718" mass="80456">MNRLPTLLITAALLFWGAITDRWWPGIACAFLVQAAAWSRLRWDFGERASLIAWRLSVLFLVIAMVLVMMQPGPRITTMSRVFTWLPVVLLPLLFVQIYGTSASLSLGTFSMMVRRRREHSEKFGLPYRDVRFGFDKVYLCATLLASALGQNADTLWFYPGLVILVAWAIIAHVGRGWQGATMATSFALLAAAAAGIGGQKGLTALYHYLTIGRSSPGSGSSVGERTTSFGNLGEIKQSQEILWRILPEKGPLPRLLRVASYNRWDSPTWRAVLPKDAGNETADFQSPNFQDDPLKPGDDLAGYHLCPPDLISPEAAISPDLPRFRLRGEIETAGQFGLLPLPADTASLQEFLAAEFERNSFGTFRVEPSQPVCDARVLWHESFATEKPPWVSVIRRQTGPLEIKPDTEVPERELRVIRQIAGELNLYEGSVEDKITKLAHYFYNNFRYTRYNSIPGSLHKWMERDKKVSGYIGETRRATYLGVFLEETKAGHCEFFATAAALLLREAGVPTRYVSGFAVAERNPKSGEMIIRGVHAHAWCRAWDEENRRWLDVDLTPADWTGLETPRKGAFQGFQDWAQLLKEDLLIWRDKPGHMLIITIILIAPIGIGLAFVGRSLWRSRKVLEDERKKHAPSKAPQTALASLEKPARKILGERPAGKPLGPWLMPLATRLRQPEVLSQALALHHRLRFDPGENSPALTGELQVLVADIRKQLASR</sequence>
<evidence type="ECO:0000259" key="2">
    <source>
        <dbReference type="SMART" id="SM00460"/>
    </source>
</evidence>
<feature type="transmembrane region" description="Helical" evidence="1">
    <location>
        <begin position="82"/>
        <end position="100"/>
    </location>
</feature>
<dbReference type="Gene3D" id="3.10.620.30">
    <property type="match status" value="1"/>
</dbReference>
<keyword evidence="1" id="KW-1133">Transmembrane helix</keyword>
<keyword evidence="1" id="KW-0812">Transmembrane</keyword>
<feature type="transmembrane region" description="Helical" evidence="1">
    <location>
        <begin position="596"/>
        <end position="619"/>
    </location>
</feature>
<feature type="domain" description="Transglutaminase-like" evidence="2">
    <location>
        <begin position="486"/>
        <end position="558"/>
    </location>
</feature>
<dbReference type="InterPro" id="IPR038765">
    <property type="entry name" value="Papain-like_cys_pep_sf"/>
</dbReference>
<reference evidence="3" key="1">
    <citation type="submission" date="2022-10" db="EMBL/GenBank/DDBJ databases">
        <title>Luteolibacter sp. GHJ8, whole genome shotgun sequencing project.</title>
        <authorList>
            <person name="Zhao G."/>
            <person name="Shen L."/>
        </authorList>
    </citation>
    <scope>NUCLEOTIDE SEQUENCE</scope>
    <source>
        <strain evidence="3">GHJ8</strain>
    </source>
</reference>
<dbReference type="Pfam" id="PF01841">
    <property type="entry name" value="Transglut_core"/>
    <property type="match status" value="1"/>
</dbReference>
<dbReference type="PANTHER" id="PTHR42736">
    <property type="entry name" value="PROTEIN-GLUTAMINE GAMMA-GLUTAMYLTRANSFERASE"/>
    <property type="match status" value="1"/>
</dbReference>
<dbReference type="InterPro" id="IPR002931">
    <property type="entry name" value="Transglutaminase-like"/>
</dbReference>
<name>A0ABT3G509_9BACT</name>
<keyword evidence="4" id="KW-1185">Reference proteome</keyword>
<protein>
    <submittedName>
        <fullName evidence="3">Transglutaminase-like domain-containing protein</fullName>
    </submittedName>
</protein>
<feature type="transmembrane region" description="Helical" evidence="1">
    <location>
        <begin position="156"/>
        <end position="175"/>
    </location>
</feature>
<gene>
    <name evidence="3" type="ORF">OJ996_15215</name>
</gene>
<dbReference type="PANTHER" id="PTHR42736:SF1">
    <property type="entry name" value="PROTEIN-GLUTAMINE GAMMA-GLUTAMYLTRANSFERASE"/>
    <property type="match status" value="1"/>
</dbReference>
<comment type="caution">
    <text evidence="3">The sequence shown here is derived from an EMBL/GenBank/DDBJ whole genome shotgun (WGS) entry which is preliminary data.</text>
</comment>
<evidence type="ECO:0000313" key="4">
    <source>
        <dbReference type="Proteomes" id="UP001165653"/>
    </source>
</evidence>
<keyword evidence="1" id="KW-0472">Membrane</keyword>
<accession>A0ABT3G509</accession>
<feature type="transmembrane region" description="Helical" evidence="1">
    <location>
        <begin position="51"/>
        <end position="70"/>
    </location>
</feature>